<evidence type="ECO:0008006" key="3">
    <source>
        <dbReference type="Google" id="ProtNLM"/>
    </source>
</evidence>
<proteinExistence type="predicted"/>
<sequence>MSSAAHQVLFTIELLEQVLLQLPFQSLIAAHEVCHIWNATIRHSTTLQRALFLAPVPCRRAKHQNASLTDGPANNGDLKTLPRTIKPQLNKVLAKKFRLGILNDPEEGYDGGYMPMVSYGGDAILRGDRAHDPKEASWRKMHITQPPARRVEIAVFHVEDGLTEKDCVLDEEGVRMGQMVEWVEQRPWRRDLKRRSMGWYFEL</sequence>
<reference evidence="1 2" key="1">
    <citation type="submission" date="2024-04" db="EMBL/GenBank/DDBJ databases">
        <title>Phyllosticta paracitricarpa is synonymous to the EU quarantine fungus P. citricarpa based on phylogenomic analyses.</title>
        <authorList>
            <consortium name="Lawrence Berkeley National Laboratory"/>
            <person name="Van Ingen-Buijs V.A."/>
            <person name="Van Westerhoven A.C."/>
            <person name="Haridas S."/>
            <person name="Skiadas P."/>
            <person name="Martin F."/>
            <person name="Groenewald J.Z."/>
            <person name="Crous P.W."/>
            <person name="Seidl M.F."/>
        </authorList>
    </citation>
    <scope>NUCLEOTIDE SEQUENCE [LARGE SCALE GENOMIC DNA]</scope>
    <source>
        <strain evidence="1 2">CBS 123371</strain>
    </source>
</reference>
<organism evidence="1 2">
    <name type="scientific">Phyllosticta citriasiana</name>
    <dbReference type="NCBI Taxonomy" id="595635"/>
    <lineage>
        <taxon>Eukaryota</taxon>
        <taxon>Fungi</taxon>
        <taxon>Dikarya</taxon>
        <taxon>Ascomycota</taxon>
        <taxon>Pezizomycotina</taxon>
        <taxon>Dothideomycetes</taxon>
        <taxon>Dothideomycetes incertae sedis</taxon>
        <taxon>Botryosphaeriales</taxon>
        <taxon>Phyllostictaceae</taxon>
        <taxon>Phyllosticta</taxon>
    </lineage>
</organism>
<dbReference type="EMBL" id="JBBPHU010000007">
    <property type="protein sequence ID" value="KAK7515659.1"/>
    <property type="molecule type" value="Genomic_DNA"/>
</dbReference>
<accession>A0ABR1KIW8</accession>
<name>A0ABR1KIW8_9PEZI</name>
<comment type="caution">
    <text evidence="1">The sequence shown here is derived from an EMBL/GenBank/DDBJ whole genome shotgun (WGS) entry which is preliminary data.</text>
</comment>
<protein>
    <recommendedName>
        <fullName evidence="3">F-box domain-containing protein</fullName>
    </recommendedName>
</protein>
<dbReference type="InterPro" id="IPR036047">
    <property type="entry name" value="F-box-like_dom_sf"/>
</dbReference>
<dbReference type="Proteomes" id="UP001363622">
    <property type="component" value="Unassembled WGS sequence"/>
</dbReference>
<evidence type="ECO:0000313" key="2">
    <source>
        <dbReference type="Proteomes" id="UP001363622"/>
    </source>
</evidence>
<gene>
    <name evidence="1" type="ORF">IWZ03DRAFT_415667</name>
</gene>
<evidence type="ECO:0000313" key="1">
    <source>
        <dbReference type="EMBL" id="KAK7515659.1"/>
    </source>
</evidence>
<keyword evidence="2" id="KW-1185">Reference proteome</keyword>
<dbReference type="SUPFAM" id="SSF81383">
    <property type="entry name" value="F-box domain"/>
    <property type="match status" value="1"/>
</dbReference>